<dbReference type="Proteomes" id="UP000789920">
    <property type="component" value="Unassembled WGS sequence"/>
</dbReference>
<organism evidence="1 2">
    <name type="scientific">Racocetra persica</name>
    <dbReference type="NCBI Taxonomy" id="160502"/>
    <lineage>
        <taxon>Eukaryota</taxon>
        <taxon>Fungi</taxon>
        <taxon>Fungi incertae sedis</taxon>
        <taxon>Mucoromycota</taxon>
        <taxon>Glomeromycotina</taxon>
        <taxon>Glomeromycetes</taxon>
        <taxon>Diversisporales</taxon>
        <taxon>Gigasporaceae</taxon>
        <taxon>Racocetra</taxon>
    </lineage>
</organism>
<comment type="caution">
    <text evidence="1">The sequence shown here is derived from an EMBL/GenBank/DDBJ whole genome shotgun (WGS) entry which is preliminary data.</text>
</comment>
<proteinExistence type="predicted"/>
<accession>A0ACA9RY18</accession>
<name>A0ACA9RY18_9GLOM</name>
<reference evidence="1" key="1">
    <citation type="submission" date="2021-06" db="EMBL/GenBank/DDBJ databases">
        <authorList>
            <person name="Kallberg Y."/>
            <person name="Tangrot J."/>
            <person name="Rosling A."/>
        </authorList>
    </citation>
    <scope>NUCLEOTIDE SEQUENCE</scope>
    <source>
        <strain evidence="1">MA461A</strain>
    </source>
</reference>
<evidence type="ECO:0000313" key="2">
    <source>
        <dbReference type="Proteomes" id="UP000789920"/>
    </source>
</evidence>
<protein>
    <submittedName>
        <fullName evidence="1">3585_t:CDS:1</fullName>
    </submittedName>
</protein>
<keyword evidence="2" id="KW-1185">Reference proteome</keyword>
<evidence type="ECO:0000313" key="1">
    <source>
        <dbReference type="EMBL" id="CAG8816954.1"/>
    </source>
</evidence>
<gene>
    <name evidence="1" type="ORF">RPERSI_LOCUS24571</name>
</gene>
<dbReference type="EMBL" id="CAJVQC010079224">
    <property type="protein sequence ID" value="CAG8816954.1"/>
    <property type="molecule type" value="Genomic_DNA"/>
</dbReference>
<sequence>MKVKYLYNEARNTFLEEEAVKPDLCGCIVDASVIEYPLLQQFLGNNLDLFTW</sequence>